<proteinExistence type="predicted"/>
<dbReference type="PANTHER" id="PTHR41913:SF1">
    <property type="entry name" value="DUF1684 DOMAIN-CONTAINING PROTEIN"/>
    <property type="match status" value="1"/>
</dbReference>
<comment type="caution">
    <text evidence="1">The sequence shown here is derived from an EMBL/GenBank/DDBJ whole genome shotgun (WGS) entry which is preliminary data.</text>
</comment>
<evidence type="ECO:0000313" key="1">
    <source>
        <dbReference type="EMBL" id="MCP2174945.1"/>
    </source>
</evidence>
<protein>
    <recommendedName>
        <fullName evidence="3">DUF1684 domain-containing protein</fullName>
    </recommendedName>
</protein>
<dbReference type="Proteomes" id="UP001206895">
    <property type="component" value="Unassembled WGS sequence"/>
</dbReference>
<dbReference type="Pfam" id="PF07920">
    <property type="entry name" value="DUF1684"/>
    <property type="match status" value="1"/>
</dbReference>
<evidence type="ECO:0008006" key="3">
    <source>
        <dbReference type="Google" id="ProtNLM"/>
    </source>
</evidence>
<name>A0ABT1HD89_9NOCA</name>
<organism evidence="1 2">
    <name type="scientific">Williamsia maris</name>
    <dbReference type="NCBI Taxonomy" id="72806"/>
    <lineage>
        <taxon>Bacteria</taxon>
        <taxon>Bacillati</taxon>
        <taxon>Actinomycetota</taxon>
        <taxon>Actinomycetes</taxon>
        <taxon>Mycobacteriales</taxon>
        <taxon>Nocardiaceae</taxon>
        <taxon>Williamsia</taxon>
    </lineage>
</organism>
<keyword evidence="2" id="KW-1185">Reference proteome</keyword>
<dbReference type="InterPro" id="IPR012467">
    <property type="entry name" value="DUF1684"/>
</dbReference>
<accession>A0ABT1HD89</accession>
<reference evidence="1 2" key="1">
    <citation type="submission" date="2022-06" db="EMBL/GenBank/DDBJ databases">
        <title>Genomic Encyclopedia of Archaeal and Bacterial Type Strains, Phase II (KMG-II): from individual species to whole genera.</title>
        <authorList>
            <person name="Goeker M."/>
        </authorList>
    </citation>
    <scope>NUCLEOTIDE SEQUENCE [LARGE SCALE GENOMIC DNA]</scope>
    <source>
        <strain evidence="1 2">DSM 44693</strain>
    </source>
</reference>
<evidence type="ECO:0000313" key="2">
    <source>
        <dbReference type="Proteomes" id="UP001206895"/>
    </source>
</evidence>
<sequence length="255" mass="27141">MTITQDTDTFTTDWQRWHAQRVGAAKAAYGLAAVTGTHWLGAEPAEYPGVPGRWSVRDGRVVGTDVVGAPLDLEVGTAWRLGETDLEVRVLSRGDDVAIRVVDPAAETRSALVDIDAYEPDPAWVVQGRFAPADAGATITIDHADGAVLDDPLAGRIEVELDGETHSLAAFPQADGGLQVSFSDTTSGSETARFRFVTTTAPDDQGRVSIDFNRAYLPPSTFTAHYLCPLPPAGNRLATAIRAGEKLPRTSADDA</sequence>
<dbReference type="PANTHER" id="PTHR41913">
    <property type="entry name" value="DUF1684 DOMAIN-CONTAINING PROTEIN"/>
    <property type="match status" value="1"/>
</dbReference>
<gene>
    <name evidence="1" type="ORF">LX13_000752</name>
</gene>
<dbReference type="EMBL" id="JAMTCJ010000001">
    <property type="protein sequence ID" value="MCP2174945.1"/>
    <property type="molecule type" value="Genomic_DNA"/>
</dbReference>
<dbReference type="RefSeq" id="WP_253659956.1">
    <property type="nucleotide sequence ID" value="NZ_BAAAJQ010000001.1"/>
</dbReference>